<keyword evidence="3" id="KW-0645">Protease</keyword>
<keyword evidence="1" id="KW-0812">Transmembrane</keyword>
<name>A0A4R3K7Q4_9BACI</name>
<dbReference type="GO" id="GO:0008233">
    <property type="term" value="F:peptidase activity"/>
    <property type="evidence" value="ECO:0007669"/>
    <property type="project" value="UniProtKB-KW"/>
</dbReference>
<dbReference type="AlphaFoldDB" id="A0A4R3K7Q4"/>
<dbReference type="SUPFAM" id="SSF117892">
    <property type="entry name" value="Band 7/SPFH domain"/>
    <property type="match status" value="1"/>
</dbReference>
<dbReference type="EMBL" id="SMAB01000024">
    <property type="protein sequence ID" value="TCS78930.1"/>
    <property type="molecule type" value="Genomic_DNA"/>
</dbReference>
<dbReference type="InterPro" id="IPR036013">
    <property type="entry name" value="Band_7/SPFH_dom_sf"/>
</dbReference>
<dbReference type="OrthoDB" id="9813479at2"/>
<organism evidence="3 4">
    <name type="scientific">Tepidibacillus fermentans</name>
    <dbReference type="NCBI Taxonomy" id="1281767"/>
    <lineage>
        <taxon>Bacteria</taxon>
        <taxon>Bacillati</taxon>
        <taxon>Bacillota</taxon>
        <taxon>Bacilli</taxon>
        <taxon>Bacillales</taxon>
        <taxon>Bacillaceae</taxon>
        <taxon>Tepidibacillus</taxon>
    </lineage>
</organism>
<keyword evidence="3" id="KW-0378">Hydrolase</keyword>
<dbReference type="InterPro" id="IPR001107">
    <property type="entry name" value="Band_7"/>
</dbReference>
<evidence type="ECO:0000313" key="3">
    <source>
        <dbReference type="EMBL" id="TCS78930.1"/>
    </source>
</evidence>
<dbReference type="Proteomes" id="UP000295788">
    <property type="component" value="Unassembled WGS sequence"/>
</dbReference>
<gene>
    <name evidence="3" type="ORF">EDD72_1249</name>
</gene>
<feature type="transmembrane region" description="Helical" evidence="1">
    <location>
        <begin position="54"/>
        <end position="74"/>
    </location>
</feature>
<feature type="domain" description="Band 7" evidence="2">
    <location>
        <begin position="69"/>
        <end position="233"/>
    </location>
</feature>
<dbReference type="PANTHER" id="PTHR43446">
    <property type="entry name" value="MEMBRANE PROTEIN-RELATED"/>
    <property type="match status" value="1"/>
</dbReference>
<dbReference type="PANTHER" id="PTHR43446:SF1">
    <property type="entry name" value="BAND 7 DOMAIN-CONTAINING PROTEIN"/>
    <property type="match status" value="1"/>
</dbReference>
<reference evidence="3 4" key="1">
    <citation type="submission" date="2019-03" db="EMBL/GenBank/DDBJ databases">
        <title>Genomic Encyclopedia of Type Strains, Phase IV (KMG-IV): sequencing the most valuable type-strain genomes for metagenomic binning, comparative biology and taxonomic classification.</title>
        <authorList>
            <person name="Goeker M."/>
        </authorList>
    </citation>
    <scope>NUCLEOTIDE SEQUENCE [LARGE SCALE GENOMIC DNA]</scope>
    <source>
        <strain evidence="3 4">DSM 23802</strain>
    </source>
</reference>
<protein>
    <submittedName>
        <fullName evidence="3">Regulator of protease activity HflC (Stomatin/prohibitin superfamily)</fullName>
    </submittedName>
</protein>
<dbReference type="CDD" id="cd03402">
    <property type="entry name" value="SPFH_like_u2"/>
    <property type="match status" value="1"/>
</dbReference>
<evidence type="ECO:0000256" key="1">
    <source>
        <dbReference type="SAM" id="Phobius"/>
    </source>
</evidence>
<dbReference type="Pfam" id="PF01145">
    <property type="entry name" value="Band_7"/>
    <property type="match status" value="1"/>
</dbReference>
<evidence type="ECO:0000313" key="4">
    <source>
        <dbReference type="Proteomes" id="UP000295788"/>
    </source>
</evidence>
<dbReference type="RefSeq" id="WP_132770395.1">
    <property type="nucleotide sequence ID" value="NZ_SMAB01000024.1"/>
</dbReference>
<comment type="caution">
    <text evidence="3">The sequence shown here is derived from an EMBL/GenBank/DDBJ whole genome shotgun (WGS) entry which is preliminary data.</text>
</comment>
<keyword evidence="1" id="KW-1133">Transmembrane helix</keyword>
<dbReference type="GO" id="GO:0006508">
    <property type="term" value="P:proteolysis"/>
    <property type="evidence" value="ECO:0007669"/>
    <property type="project" value="UniProtKB-KW"/>
</dbReference>
<dbReference type="Gene3D" id="3.30.479.30">
    <property type="entry name" value="Band 7 domain"/>
    <property type="match status" value="1"/>
</dbReference>
<keyword evidence="4" id="KW-1185">Reference proteome</keyword>
<feature type="transmembrane region" description="Helical" evidence="1">
    <location>
        <begin position="12"/>
        <end position="34"/>
    </location>
</feature>
<dbReference type="SMART" id="SM00244">
    <property type="entry name" value="PHB"/>
    <property type="match status" value="1"/>
</dbReference>
<keyword evidence="1" id="KW-0472">Membrane</keyword>
<sequence>MEERKVWKASGYLGLLLTLVFLAMAVVVFVNTVMEASHALPLLMLNFSFLPWGWYLTAVFLLLGITLASGLTIVQPNMGAVVVFFGDYKGTIRESGFFLTLPFSSHKKVSLRVRNFNSAKLKVNDVEGNPVEIAAVVVFKVIDTAKAVFDVEDYEKFVEIQSETALRHVASKYPYDNFVEEGISLRGNSDLVAKELASELQERLQVAGVEVIEARLTHLAYATEIAQAMLQRQQASAILAARQKIVEGAVGMVQMAIERLEKDANIALDEERKAQMINNLMVAIVSDRSAQPVINTGTIY</sequence>
<accession>A0A4R3K7Q4</accession>
<evidence type="ECO:0000259" key="2">
    <source>
        <dbReference type="SMART" id="SM00244"/>
    </source>
</evidence>
<proteinExistence type="predicted"/>